<dbReference type="Gene3D" id="3.20.20.240">
    <property type="entry name" value="Methylmalonyl-CoA mutase"/>
    <property type="match status" value="1"/>
</dbReference>
<dbReference type="GO" id="GO:0031419">
    <property type="term" value="F:cobalamin binding"/>
    <property type="evidence" value="ECO:0007669"/>
    <property type="project" value="InterPro"/>
</dbReference>
<dbReference type="GO" id="GO:0004494">
    <property type="term" value="F:methylmalonyl-CoA mutase activity"/>
    <property type="evidence" value="ECO:0007669"/>
    <property type="project" value="InterPro"/>
</dbReference>
<evidence type="ECO:0000256" key="1">
    <source>
        <dbReference type="ARBA" id="ARBA00023235"/>
    </source>
</evidence>
<proteinExistence type="predicted"/>
<reference evidence="3" key="1">
    <citation type="submission" date="2018-05" db="EMBL/GenBank/DDBJ databases">
        <authorList>
            <person name="Lanie J.A."/>
            <person name="Ng W.-L."/>
            <person name="Kazmierczak K.M."/>
            <person name="Andrzejewski T.M."/>
            <person name="Davidsen T.M."/>
            <person name="Wayne K.J."/>
            <person name="Tettelin H."/>
            <person name="Glass J.I."/>
            <person name="Rusch D."/>
            <person name="Podicherti R."/>
            <person name="Tsui H.-C.T."/>
            <person name="Winkler M.E."/>
        </authorList>
    </citation>
    <scope>NUCLEOTIDE SEQUENCE</scope>
</reference>
<sequence>MEKEKAGKFPYTRGLYPEMYSSKIWTMRQYAGFTSAKDSNNRFRYLLDNGVMGLSVAFDLPTQIGYDSDHSMAQGEVGRVGVPISTLDNMNLLFDDIPLDKISTSMTINSTASILLSFYIVTAENEGISLNKLRGTVQNDILKEFAARGTYIYPPKASMRLATNIIEFCENNLPKWNPISISGYHIREA</sequence>
<feature type="non-terminal residue" evidence="3">
    <location>
        <position position="189"/>
    </location>
</feature>
<keyword evidence="1" id="KW-0413">Isomerase</keyword>
<gene>
    <name evidence="3" type="ORF">METZ01_LOCUS65232</name>
</gene>
<dbReference type="Pfam" id="PF01642">
    <property type="entry name" value="MM_CoA_mutase"/>
    <property type="match status" value="1"/>
</dbReference>
<dbReference type="EMBL" id="UINC01004176">
    <property type="protein sequence ID" value="SVA12378.1"/>
    <property type="molecule type" value="Genomic_DNA"/>
</dbReference>
<evidence type="ECO:0000313" key="3">
    <source>
        <dbReference type="EMBL" id="SVA12378.1"/>
    </source>
</evidence>
<dbReference type="NCBIfam" id="TIGR00641">
    <property type="entry name" value="acid_CoA_mut_N"/>
    <property type="match status" value="1"/>
</dbReference>
<dbReference type="PANTHER" id="PTHR48101">
    <property type="entry name" value="METHYLMALONYL-COA MUTASE, MITOCHONDRIAL-RELATED"/>
    <property type="match status" value="1"/>
</dbReference>
<dbReference type="InterPro" id="IPR016176">
    <property type="entry name" value="Cbl-dep_enz_cat"/>
</dbReference>
<feature type="domain" description="Methylmalonyl-CoA mutase alpha/beta chain catalytic" evidence="2">
    <location>
        <begin position="3"/>
        <end position="189"/>
    </location>
</feature>
<accession>A0A381T9Z0</accession>
<name>A0A381T9Z0_9ZZZZ</name>
<protein>
    <recommendedName>
        <fullName evidence="2">Methylmalonyl-CoA mutase alpha/beta chain catalytic domain-containing protein</fullName>
    </recommendedName>
</protein>
<dbReference type="InterPro" id="IPR006099">
    <property type="entry name" value="MeMalonylCoA_mutase_a/b_cat"/>
</dbReference>
<evidence type="ECO:0000259" key="2">
    <source>
        <dbReference type="Pfam" id="PF01642"/>
    </source>
</evidence>
<dbReference type="AlphaFoldDB" id="A0A381T9Z0"/>
<dbReference type="PANTHER" id="PTHR48101:SF1">
    <property type="entry name" value="METHYLMALONYL-COA MUTASE, LARGE SUBUNIT"/>
    <property type="match status" value="1"/>
</dbReference>
<organism evidence="3">
    <name type="scientific">marine metagenome</name>
    <dbReference type="NCBI Taxonomy" id="408172"/>
    <lineage>
        <taxon>unclassified sequences</taxon>
        <taxon>metagenomes</taxon>
        <taxon>ecological metagenomes</taxon>
    </lineage>
</organism>
<dbReference type="SUPFAM" id="SSF51703">
    <property type="entry name" value="Cobalamin (vitamin B12)-dependent enzymes"/>
    <property type="match status" value="1"/>
</dbReference>
<dbReference type="InterPro" id="IPR006098">
    <property type="entry name" value="MMCoA_mutase_a_cat"/>
</dbReference>